<gene>
    <name evidence="4" type="ORF">ECRASSUSDP1_LOCUS14717</name>
</gene>
<dbReference type="PANTHER" id="PTHR48106">
    <property type="entry name" value="QUINONE OXIDOREDUCTASE PIG3-RELATED"/>
    <property type="match status" value="1"/>
</dbReference>
<dbReference type="AlphaFoldDB" id="A0AAD2CXR8"/>
<keyword evidence="2" id="KW-0560">Oxidoreductase</keyword>
<evidence type="ECO:0000259" key="3">
    <source>
        <dbReference type="SMART" id="SM00829"/>
    </source>
</evidence>
<proteinExistence type="predicted"/>
<evidence type="ECO:0000256" key="2">
    <source>
        <dbReference type="ARBA" id="ARBA00023002"/>
    </source>
</evidence>
<dbReference type="PANTHER" id="PTHR48106:SF18">
    <property type="entry name" value="QUINONE OXIDOREDUCTASE PIG3"/>
    <property type="match status" value="1"/>
</dbReference>
<sequence>MDKSSHTYKSIVSDGKKPYVVDQEFRELKPGEVLVKVEATTINSVDRLVAMGLYEAPEFRDNPEYGVGYEGSGIVEEGFGEDEKKLVGSVVAFFQDPSLPGYQGAWRQYIYLNARDVIPFPPGTDVQSVCSVTNPITVFPMMEQVRDGKHKAVILGAACSAIGKMIIRKCRQLKIPTISIIRKSHQRVTLEEIGAENILDSTSKTFVEDLKEIATDLEATIFFDPVGGDLSMKVLEVMPPLSTISFMDNMSKKKVVIDPLQIIFAQKTITSVNLSEWMKVQSQERIGEVIGEIAGDLAQGGEVYGTDIYTSYSLFELKDALKSSYTTASRGKTIFKPNSL</sequence>
<reference evidence="4" key="1">
    <citation type="submission" date="2023-07" db="EMBL/GenBank/DDBJ databases">
        <authorList>
            <consortium name="AG Swart"/>
            <person name="Singh M."/>
            <person name="Singh A."/>
            <person name="Seah K."/>
            <person name="Emmerich C."/>
        </authorList>
    </citation>
    <scope>NUCLEOTIDE SEQUENCE</scope>
    <source>
        <strain evidence="4">DP1</strain>
    </source>
</reference>
<dbReference type="SUPFAM" id="SSF51735">
    <property type="entry name" value="NAD(P)-binding Rossmann-fold domains"/>
    <property type="match status" value="1"/>
</dbReference>
<evidence type="ECO:0000313" key="5">
    <source>
        <dbReference type="Proteomes" id="UP001295684"/>
    </source>
</evidence>
<evidence type="ECO:0000313" key="4">
    <source>
        <dbReference type="EMBL" id="CAI2373373.1"/>
    </source>
</evidence>
<evidence type="ECO:0000256" key="1">
    <source>
        <dbReference type="ARBA" id="ARBA00022857"/>
    </source>
</evidence>
<dbReference type="InterPro" id="IPR011032">
    <property type="entry name" value="GroES-like_sf"/>
</dbReference>
<dbReference type="Pfam" id="PF08240">
    <property type="entry name" value="ADH_N"/>
    <property type="match status" value="1"/>
</dbReference>
<dbReference type="GO" id="GO:0016651">
    <property type="term" value="F:oxidoreductase activity, acting on NAD(P)H"/>
    <property type="evidence" value="ECO:0007669"/>
    <property type="project" value="TreeGrafter"/>
</dbReference>
<dbReference type="SMART" id="SM00829">
    <property type="entry name" value="PKS_ER"/>
    <property type="match status" value="1"/>
</dbReference>
<dbReference type="InterPro" id="IPR013154">
    <property type="entry name" value="ADH-like_N"/>
</dbReference>
<feature type="domain" description="Enoyl reductase (ER)" evidence="3">
    <location>
        <begin position="15"/>
        <end position="335"/>
    </location>
</feature>
<dbReference type="InterPro" id="IPR020843">
    <property type="entry name" value="ER"/>
</dbReference>
<dbReference type="SUPFAM" id="SSF50129">
    <property type="entry name" value="GroES-like"/>
    <property type="match status" value="1"/>
</dbReference>
<name>A0AAD2CXR8_EUPCR</name>
<accession>A0AAD2CXR8</accession>
<organism evidence="4 5">
    <name type="scientific">Euplotes crassus</name>
    <dbReference type="NCBI Taxonomy" id="5936"/>
    <lineage>
        <taxon>Eukaryota</taxon>
        <taxon>Sar</taxon>
        <taxon>Alveolata</taxon>
        <taxon>Ciliophora</taxon>
        <taxon>Intramacronucleata</taxon>
        <taxon>Spirotrichea</taxon>
        <taxon>Hypotrichia</taxon>
        <taxon>Euplotida</taxon>
        <taxon>Euplotidae</taxon>
        <taxon>Moneuplotes</taxon>
    </lineage>
</organism>
<keyword evidence="5" id="KW-1185">Reference proteome</keyword>
<dbReference type="Gene3D" id="3.40.50.720">
    <property type="entry name" value="NAD(P)-binding Rossmann-like Domain"/>
    <property type="match status" value="1"/>
</dbReference>
<protein>
    <recommendedName>
        <fullName evidence="3">Enoyl reductase (ER) domain-containing protein</fullName>
    </recommendedName>
</protein>
<dbReference type="Proteomes" id="UP001295684">
    <property type="component" value="Unassembled WGS sequence"/>
</dbReference>
<dbReference type="GO" id="GO:0070402">
    <property type="term" value="F:NADPH binding"/>
    <property type="evidence" value="ECO:0007669"/>
    <property type="project" value="TreeGrafter"/>
</dbReference>
<keyword evidence="1" id="KW-0521">NADP</keyword>
<dbReference type="InterPro" id="IPR036291">
    <property type="entry name" value="NAD(P)-bd_dom_sf"/>
</dbReference>
<comment type="caution">
    <text evidence="4">The sequence shown here is derived from an EMBL/GenBank/DDBJ whole genome shotgun (WGS) entry which is preliminary data.</text>
</comment>
<dbReference type="Gene3D" id="3.90.180.10">
    <property type="entry name" value="Medium-chain alcohol dehydrogenases, catalytic domain"/>
    <property type="match status" value="1"/>
</dbReference>
<dbReference type="EMBL" id="CAMPGE010014717">
    <property type="protein sequence ID" value="CAI2373373.1"/>
    <property type="molecule type" value="Genomic_DNA"/>
</dbReference>